<protein>
    <submittedName>
        <fullName evidence="1">Uncharacterized protein</fullName>
    </submittedName>
</protein>
<dbReference type="EMBL" id="JAGTTL010000002">
    <property type="protein sequence ID" value="KAK6326781.1"/>
    <property type="molecule type" value="Genomic_DNA"/>
</dbReference>
<name>A0AAN8R6C7_9TELE</name>
<comment type="caution">
    <text evidence="1">The sequence shown here is derived from an EMBL/GenBank/DDBJ whole genome shotgun (WGS) entry which is preliminary data.</text>
</comment>
<gene>
    <name evidence="1" type="ORF">J4Q44_G00024260</name>
</gene>
<dbReference type="Proteomes" id="UP001356427">
    <property type="component" value="Unassembled WGS sequence"/>
</dbReference>
<evidence type="ECO:0000313" key="2">
    <source>
        <dbReference type="Proteomes" id="UP001356427"/>
    </source>
</evidence>
<proteinExistence type="predicted"/>
<feature type="non-terminal residue" evidence="1">
    <location>
        <position position="1"/>
    </location>
</feature>
<keyword evidence="2" id="KW-1185">Reference proteome</keyword>
<accession>A0AAN8R6C7</accession>
<sequence length="65" mass="7489">LDYKQSTARQKKAIDHLWLNYRPSYGIVGYYKQTAGILNFGKCIQIHHACCRSSRTLAVQDTMIL</sequence>
<evidence type="ECO:0000313" key="1">
    <source>
        <dbReference type="EMBL" id="KAK6326781.1"/>
    </source>
</evidence>
<reference evidence="1 2" key="1">
    <citation type="submission" date="2021-04" db="EMBL/GenBank/DDBJ databases">
        <authorList>
            <person name="De Guttry C."/>
            <person name="Zahm M."/>
            <person name="Klopp C."/>
            <person name="Cabau C."/>
            <person name="Louis A."/>
            <person name="Berthelot C."/>
            <person name="Parey E."/>
            <person name="Roest Crollius H."/>
            <person name="Montfort J."/>
            <person name="Robinson-Rechavi M."/>
            <person name="Bucao C."/>
            <person name="Bouchez O."/>
            <person name="Gislard M."/>
            <person name="Lluch J."/>
            <person name="Milhes M."/>
            <person name="Lampietro C."/>
            <person name="Lopez Roques C."/>
            <person name="Donnadieu C."/>
            <person name="Braasch I."/>
            <person name="Desvignes T."/>
            <person name="Postlethwait J."/>
            <person name="Bobe J."/>
            <person name="Wedekind C."/>
            <person name="Guiguen Y."/>
        </authorList>
    </citation>
    <scope>NUCLEOTIDE SEQUENCE [LARGE SCALE GENOMIC DNA]</scope>
    <source>
        <strain evidence="1">Cs_M1</strain>
        <tissue evidence="1">Blood</tissue>
    </source>
</reference>
<dbReference type="AlphaFoldDB" id="A0AAN8R6C7"/>
<organism evidence="1 2">
    <name type="scientific">Coregonus suidteri</name>
    <dbReference type="NCBI Taxonomy" id="861788"/>
    <lineage>
        <taxon>Eukaryota</taxon>
        <taxon>Metazoa</taxon>
        <taxon>Chordata</taxon>
        <taxon>Craniata</taxon>
        <taxon>Vertebrata</taxon>
        <taxon>Euteleostomi</taxon>
        <taxon>Actinopterygii</taxon>
        <taxon>Neopterygii</taxon>
        <taxon>Teleostei</taxon>
        <taxon>Protacanthopterygii</taxon>
        <taxon>Salmoniformes</taxon>
        <taxon>Salmonidae</taxon>
        <taxon>Coregoninae</taxon>
        <taxon>Coregonus</taxon>
    </lineage>
</organism>